<reference evidence="8 9" key="1">
    <citation type="submission" date="2019-10" db="EMBL/GenBank/DDBJ databases">
        <title>Rubrobacter sp nov SCSIO 52915 isolated from a deep-sea sediment in the South China Sea.</title>
        <authorList>
            <person name="Chen R.W."/>
        </authorList>
    </citation>
    <scope>NUCLEOTIDE SEQUENCE [LARGE SCALE GENOMIC DNA]</scope>
    <source>
        <strain evidence="8 9">SCSIO 52915</strain>
    </source>
</reference>
<comment type="similarity">
    <text evidence="2">Belongs to the NADH dehydrogenase family.</text>
</comment>
<dbReference type="InterPro" id="IPR036188">
    <property type="entry name" value="FAD/NAD-bd_sf"/>
</dbReference>
<feature type="domain" description="FAD/NAD(P)-binding" evidence="7">
    <location>
        <begin position="25"/>
        <end position="165"/>
    </location>
</feature>
<feature type="compositionally biased region" description="Low complexity" evidence="6">
    <location>
        <begin position="204"/>
        <end position="214"/>
    </location>
</feature>
<feature type="region of interest" description="Disordered" evidence="6">
    <location>
        <begin position="103"/>
        <end position="313"/>
    </location>
</feature>
<dbReference type="EMBL" id="CP045121">
    <property type="protein sequence ID" value="QIN80796.1"/>
    <property type="molecule type" value="Genomic_DNA"/>
</dbReference>
<keyword evidence="4" id="KW-0274">FAD</keyword>
<keyword evidence="9" id="KW-1185">Reference proteome</keyword>
<dbReference type="InterPro" id="IPR051169">
    <property type="entry name" value="NADH-Q_oxidoreductase"/>
</dbReference>
<dbReference type="SUPFAM" id="SSF51905">
    <property type="entry name" value="FAD/NAD(P)-binding domain"/>
    <property type="match status" value="1"/>
</dbReference>
<gene>
    <name evidence="8" type="ORF">GBA65_12585</name>
</gene>
<evidence type="ECO:0000256" key="6">
    <source>
        <dbReference type="SAM" id="MobiDB-lite"/>
    </source>
</evidence>
<keyword evidence="3" id="KW-0285">Flavoprotein</keyword>
<dbReference type="KEGG" id="rmar:GBA65_12585"/>
<proteinExistence type="inferred from homology"/>
<evidence type="ECO:0000256" key="1">
    <source>
        <dbReference type="ARBA" id="ARBA00001974"/>
    </source>
</evidence>
<evidence type="ECO:0000256" key="5">
    <source>
        <dbReference type="ARBA" id="ARBA00023002"/>
    </source>
</evidence>
<dbReference type="GO" id="GO:0019646">
    <property type="term" value="P:aerobic electron transport chain"/>
    <property type="evidence" value="ECO:0007669"/>
    <property type="project" value="TreeGrafter"/>
</dbReference>
<evidence type="ECO:0000256" key="2">
    <source>
        <dbReference type="ARBA" id="ARBA00005272"/>
    </source>
</evidence>
<evidence type="ECO:0000259" key="7">
    <source>
        <dbReference type="Pfam" id="PF07992"/>
    </source>
</evidence>
<dbReference type="PANTHER" id="PTHR42913:SF3">
    <property type="entry name" value="64 KDA MITOCHONDRIAL NADH DEHYDROGENASE (EUROFUNG)"/>
    <property type="match status" value="1"/>
</dbReference>
<keyword evidence="5" id="KW-0560">Oxidoreductase</keyword>
<protein>
    <recommendedName>
        <fullName evidence="7">FAD/NAD(P)-binding domain-containing protein</fullName>
    </recommendedName>
</protein>
<dbReference type="Proteomes" id="UP000502706">
    <property type="component" value="Chromosome"/>
</dbReference>
<dbReference type="Gene3D" id="3.50.50.100">
    <property type="match status" value="1"/>
</dbReference>
<dbReference type="PANTHER" id="PTHR42913">
    <property type="entry name" value="APOPTOSIS-INDUCING FACTOR 1"/>
    <property type="match status" value="1"/>
</dbReference>
<sequence length="385" mass="40114">MRLRHALNEAWRSATRGSGLPEGGLTVAVAGGGATGVELAAEIAVLFDYLRRRTVRPPAEEPRVVLFEATDRLMGWLDPFFHRVAMEELGRLGVEVRLDAPVSDADGSGVVAGGRRRRRASGYGPPGCGRPRSSGTCRGARRGGRARVTDRLTLPDHPEVYVLGDGGRYEDPRLGPLAPSPPSPSSRGPGSPGTSSAGSGGALPQGTAALPLLRPRVRREPRAGERGRRRARGAAQGPGRAGALQEHLPLLHEEPQGPPAGRGGLGAGARRARRVRRADGGSVPQPRRALGSAGGLSGEVASHDPGDVLGADAGVPDVVREDEDDRPLLVAAAAAVAQHRRCGDAKPLDLLAKALVELTPALGPATPLPGVVHTKIFRKPAIFLL</sequence>
<evidence type="ECO:0000256" key="3">
    <source>
        <dbReference type="ARBA" id="ARBA00022630"/>
    </source>
</evidence>
<dbReference type="Pfam" id="PF07992">
    <property type="entry name" value="Pyr_redox_2"/>
    <property type="match status" value="1"/>
</dbReference>
<evidence type="ECO:0000313" key="9">
    <source>
        <dbReference type="Proteomes" id="UP000502706"/>
    </source>
</evidence>
<organism evidence="8 9">
    <name type="scientific">Rubrobacter marinus</name>
    <dbReference type="NCBI Taxonomy" id="2653852"/>
    <lineage>
        <taxon>Bacteria</taxon>
        <taxon>Bacillati</taxon>
        <taxon>Actinomycetota</taxon>
        <taxon>Rubrobacteria</taxon>
        <taxon>Rubrobacterales</taxon>
        <taxon>Rubrobacteraceae</taxon>
        <taxon>Rubrobacter</taxon>
    </lineage>
</organism>
<dbReference type="AlphaFoldDB" id="A0A6G8Q2V4"/>
<feature type="compositionally biased region" description="Low complexity" evidence="6">
    <location>
        <begin position="233"/>
        <end position="248"/>
    </location>
</feature>
<dbReference type="InterPro" id="IPR023753">
    <property type="entry name" value="FAD/NAD-binding_dom"/>
</dbReference>
<evidence type="ECO:0000256" key="4">
    <source>
        <dbReference type="ARBA" id="ARBA00022827"/>
    </source>
</evidence>
<name>A0A6G8Q2V4_9ACTN</name>
<comment type="cofactor">
    <cofactor evidence="1">
        <name>FAD</name>
        <dbReference type="ChEBI" id="CHEBI:57692"/>
    </cofactor>
</comment>
<accession>A0A6G8Q2V4</accession>
<feature type="compositionally biased region" description="Basic and acidic residues" evidence="6">
    <location>
        <begin position="147"/>
        <end position="159"/>
    </location>
</feature>
<feature type="compositionally biased region" description="Low complexity" evidence="6">
    <location>
        <begin position="185"/>
        <end position="197"/>
    </location>
</feature>
<dbReference type="GO" id="GO:0003955">
    <property type="term" value="F:NAD(P)H dehydrogenase (quinone) activity"/>
    <property type="evidence" value="ECO:0007669"/>
    <property type="project" value="TreeGrafter"/>
</dbReference>
<evidence type="ECO:0000313" key="8">
    <source>
        <dbReference type="EMBL" id="QIN80796.1"/>
    </source>
</evidence>